<organism evidence="10 11">
    <name type="scientific">Xylaria bambusicola</name>
    <dbReference type="NCBI Taxonomy" id="326684"/>
    <lineage>
        <taxon>Eukaryota</taxon>
        <taxon>Fungi</taxon>
        <taxon>Dikarya</taxon>
        <taxon>Ascomycota</taxon>
        <taxon>Pezizomycotina</taxon>
        <taxon>Sordariomycetes</taxon>
        <taxon>Xylariomycetidae</taxon>
        <taxon>Xylariales</taxon>
        <taxon>Xylariaceae</taxon>
        <taxon>Xylaria</taxon>
    </lineage>
</organism>
<dbReference type="Proteomes" id="UP001305414">
    <property type="component" value="Unassembled WGS sequence"/>
</dbReference>
<evidence type="ECO:0000256" key="8">
    <source>
        <dbReference type="PROSITE-ProRule" id="PRU00042"/>
    </source>
</evidence>
<reference evidence="10 11" key="1">
    <citation type="submission" date="2023-10" db="EMBL/GenBank/DDBJ databases">
        <title>Draft genome sequence of Xylaria bambusicola isolate GMP-LS, the root and basal stem rot pathogen of sugarcane in Indonesia.</title>
        <authorList>
            <person name="Selvaraj P."/>
            <person name="Muralishankar V."/>
            <person name="Muruganantham S."/>
            <person name="Sp S."/>
            <person name="Haryani S."/>
            <person name="Lau K.J.X."/>
            <person name="Naqvi N.I."/>
        </authorList>
    </citation>
    <scope>NUCLEOTIDE SEQUENCE [LARGE SCALE GENOMIC DNA]</scope>
    <source>
        <strain evidence="10">GMP-LS</strain>
    </source>
</reference>
<sequence length="301" mass="34787">MIVALNFPPYQIRALFPVQQNHARKCVNFVTSHSTNLWPFGLQEQLRLCQSLRNHRHLPHSPSHYPSWDDSTIACAECNETFEDETSLIKHGKYRKHSPYACSCGVKFARADVLSRHIKGFLKESAQYQCPFCKRHRGKQAFRRRDHLVQHLRGYHKMDSEEINNFLPSDSKRPSRQLLSCPYNDCAAYRDDAFRAMPWKEQFEGRPFQKQSEYNEHMRKVHEDSAFSCPVDGCDRVGAKGYMREKDLIKHHADKHPDATSYTYVPSKPSKYSCVCGTKCASLGALEEHEFSACKVLSEAL</sequence>
<protein>
    <recommendedName>
        <fullName evidence="9">C2H2-type domain-containing protein</fullName>
    </recommendedName>
</protein>
<feature type="domain" description="C2H2-type" evidence="9">
    <location>
        <begin position="73"/>
        <end position="98"/>
    </location>
</feature>
<gene>
    <name evidence="10" type="ORF">RRF57_012220</name>
</gene>
<dbReference type="PROSITE" id="PS00028">
    <property type="entry name" value="ZINC_FINGER_C2H2_1"/>
    <property type="match status" value="1"/>
</dbReference>
<evidence type="ECO:0000256" key="5">
    <source>
        <dbReference type="ARBA" id="ARBA00023015"/>
    </source>
</evidence>
<keyword evidence="6" id="KW-0804">Transcription</keyword>
<proteinExistence type="predicted"/>
<name>A0AAN7UW48_9PEZI</name>
<accession>A0AAN7UW48</accession>
<evidence type="ECO:0000256" key="6">
    <source>
        <dbReference type="ARBA" id="ARBA00023163"/>
    </source>
</evidence>
<evidence type="ECO:0000256" key="3">
    <source>
        <dbReference type="ARBA" id="ARBA00022771"/>
    </source>
</evidence>
<evidence type="ECO:0000256" key="4">
    <source>
        <dbReference type="ARBA" id="ARBA00022833"/>
    </source>
</evidence>
<comment type="subcellular location">
    <subcellularLocation>
        <location evidence="1">Nucleus</location>
    </subcellularLocation>
</comment>
<dbReference type="GO" id="GO:0006357">
    <property type="term" value="P:regulation of transcription by RNA polymerase II"/>
    <property type="evidence" value="ECO:0007669"/>
    <property type="project" value="TreeGrafter"/>
</dbReference>
<dbReference type="InterPro" id="IPR051061">
    <property type="entry name" value="Zinc_finger_trans_reg"/>
</dbReference>
<keyword evidence="7" id="KW-0539">Nucleus</keyword>
<dbReference type="PANTHER" id="PTHR46179:SF13">
    <property type="entry name" value="C2H2-TYPE DOMAIN-CONTAINING PROTEIN"/>
    <property type="match status" value="1"/>
</dbReference>
<dbReference type="PANTHER" id="PTHR46179">
    <property type="entry name" value="ZINC FINGER PROTEIN"/>
    <property type="match status" value="1"/>
</dbReference>
<dbReference type="EMBL" id="JAWHQM010000071">
    <property type="protein sequence ID" value="KAK5636508.1"/>
    <property type="molecule type" value="Genomic_DNA"/>
</dbReference>
<dbReference type="AlphaFoldDB" id="A0AAN7UW48"/>
<keyword evidence="3 8" id="KW-0863">Zinc-finger</keyword>
<dbReference type="PROSITE" id="PS50157">
    <property type="entry name" value="ZINC_FINGER_C2H2_2"/>
    <property type="match status" value="1"/>
</dbReference>
<evidence type="ECO:0000259" key="9">
    <source>
        <dbReference type="PROSITE" id="PS50157"/>
    </source>
</evidence>
<dbReference type="Gene3D" id="3.30.160.60">
    <property type="entry name" value="Classic Zinc Finger"/>
    <property type="match status" value="2"/>
</dbReference>
<dbReference type="SMART" id="SM00355">
    <property type="entry name" value="ZnF_C2H2"/>
    <property type="match status" value="4"/>
</dbReference>
<evidence type="ECO:0000256" key="1">
    <source>
        <dbReference type="ARBA" id="ARBA00004123"/>
    </source>
</evidence>
<dbReference type="GO" id="GO:0005634">
    <property type="term" value="C:nucleus"/>
    <property type="evidence" value="ECO:0007669"/>
    <property type="project" value="UniProtKB-SubCell"/>
</dbReference>
<dbReference type="InterPro" id="IPR013087">
    <property type="entry name" value="Znf_C2H2_type"/>
</dbReference>
<evidence type="ECO:0000256" key="2">
    <source>
        <dbReference type="ARBA" id="ARBA00022723"/>
    </source>
</evidence>
<evidence type="ECO:0000313" key="10">
    <source>
        <dbReference type="EMBL" id="KAK5636508.1"/>
    </source>
</evidence>
<keyword evidence="4" id="KW-0862">Zinc</keyword>
<keyword evidence="11" id="KW-1185">Reference proteome</keyword>
<keyword evidence="2" id="KW-0479">Metal-binding</keyword>
<evidence type="ECO:0000313" key="11">
    <source>
        <dbReference type="Proteomes" id="UP001305414"/>
    </source>
</evidence>
<comment type="caution">
    <text evidence="10">The sequence shown here is derived from an EMBL/GenBank/DDBJ whole genome shotgun (WGS) entry which is preliminary data.</text>
</comment>
<evidence type="ECO:0000256" key="7">
    <source>
        <dbReference type="ARBA" id="ARBA00023242"/>
    </source>
</evidence>
<dbReference type="GO" id="GO:0008270">
    <property type="term" value="F:zinc ion binding"/>
    <property type="evidence" value="ECO:0007669"/>
    <property type="project" value="UniProtKB-KW"/>
</dbReference>
<keyword evidence="5" id="KW-0805">Transcription regulation</keyword>